<evidence type="ECO:0000256" key="1">
    <source>
        <dbReference type="SAM" id="MobiDB-lite"/>
    </source>
</evidence>
<feature type="compositionally biased region" description="Polar residues" evidence="1">
    <location>
        <begin position="8"/>
        <end position="20"/>
    </location>
</feature>
<comment type="caution">
    <text evidence="2">The sequence shown here is derived from an EMBL/GenBank/DDBJ whole genome shotgun (WGS) entry which is preliminary data.</text>
</comment>
<evidence type="ECO:0000313" key="2">
    <source>
        <dbReference type="EMBL" id="RKQ12427.1"/>
    </source>
</evidence>
<organism evidence="2 3">
    <name type="scientific">Oceanobacillus bengalensis</name>
    <dbReference type="NCBI Taxonomy" id="1435466"/>
    <lineage>
        <taxon>Bacteria</taxon>
        <taxon>Bacillati</taxon>
        <taxon>Bacillota</taxon>
        <taxon>Bacilli</taxon>
        <taxon>Bacillales</taxon>
        <taxon>Bacillaceae</taxon>
        <taxon>Oceanobacillus</taxon>
    </lineage>
</organism>
<name>A0A494YRZ2_9BACI</name>
<gene>
    <name evidence="2" type="ORF">D8M05_18305</name>
</gene>
<sequence>MEELKANVESTEPSIYNDFSSGNPTKELPLWSNYKIVYQITESFIENNPDTTILEWTKLDANELVKDSKYSNLLE</sequence>
<protein>
    <submittedName>
        <fullName evidence="2">Uncharacterized protein</fullName>
    </submittedName>
</protein>
<keyword evidence="3" id="KW-1185">Reference proteome</keyword>
<reference evidence="2 3" key="1">
    <citation type="journal article" date="2015" name="Antonie Van Leeuwenhoek">
        <title>Oceanobacillus bengalensis sp. nov., a bacterium isolated from seawater of the Bay of Bengal.</title>
        <authorList>
            <person name="Yongchang O."/>
            <person name="Xiang W."/>
            <person name="Wang G."/>
        </authorList>
    </citation>
    <scope>NUCLEOTIDE SEQUENCE [LARGE SCALE GENOMIC DNA]</scope>
    <source>
        <strain evidence="2 3">MCCC 1K00260</strain>
    </source>
</reference>
<dbReference type="OrthoDB" id="1437293at2"/>
<proteinExistence type="predicted"/>
<evidence type="ECO:0000313" key="3">
    <source>
        <dbReference type="Proteomes" id="UP000281813"/>
    </source>
</evidence>
<dbReference type="EMBL" id="RBZO01000043">
    <property type="protein sequence ID" value="RKQ12427.1"/>
    <property type="molecule type" value="Genomic_DNA"/>
</dbReference>
<dbReference type="AlphaFoldDB" id="A0A494YRZ2"/>
<feature type="region of interest" description="Disordered" evidence="1">
    <location>
        <begin position="1"/>
        <end position="20"/>
    </location>
</feature>
<dbReference type="Proteomes" id="UP000281813">
    <property type="component" value="Unassembled WGS sequence"/>
</dbReference>
<accession>A0A494YRZ2</accession>